<comment type="caution">
    <text evidence="1">The sequence shown here is derived from an EMBL/GenBank/DDBJ whole genome shotgun (WGS) entry which is preliminary data.</text>
</comment>
<geneLocation type="mitochondrion" evidence="1"/>
<accession>A0A101M198</accession>
<gene>
    <name evidence="1" type="ORF">ABT39_MTgene4414</name>
</gene>
<dbReference type="EMBL" id="LKAM01000004">
    <property type="protein sequence ID" value="KUM49077.1"/>
    <property type="molecule type" value="Genomic_DNA"/>
</dbReference>
<sequence length="110" mass="12533">MVNEAYILRFRNQQRNYIYNIYRSSPFGRVCPNTNIHRPLSPHPTIHKPQLTPPYVSNLPSVTIDSFFHPNKPGGYDEGIPDPYHQVGDPFLMGPSLPGRGSLFQQILVT</sequence>
<name>A0A101M198_PICGL</name>
<organism evidence="1">
    <name type="scientific">Picea glauca</name>
    <name type="common">White spruce</name>
    <name type="synonym">Pinus glauca</name>
    <dbReference type="NCBI Taxonomy" id="3330"/>
    <lineage>
        <taxon>Eukaryota</taxon>
        <taxon>Viridiplantae</taxon>
        <taxon>Streptophyta</taxon>
        <taxon>Embryophyta</taxon>
        <taxon>Tracheophyta</taxon>
        <taxon>Spermatophyta</taxon>
        <taxon>Pinopsida</taxon>
        <taxon>Pinidae</taxon>
        <taxon>Conifers I</taxon>
        <taxon>Pinales</taxon>
        <taxon>Pinaceae</taxon>
        <taxon>Picea</taxon>
    </lineage>
</organism>
<proteinExistence type="predicted"/>
<protein>
    <submittedName>
        <fullName evidence="1">Uncharacterized protein</fullName>
    </submittedName>
</protein>
<evidence type="ECO:0000313" key="1">
    <source>
        <dbReference type="EMBL" id="KUM49077.1"/>
    </source>
</evidence>
<keyword evidence="1" id="KW-0496">Mitochondrion</keyword>
<dbReference type="AlphaFoldDB" id="A0A101M198"/>
<reference evidence="1" key="1">
    <citation type="journal article" date="2015" name="Genome Biol. Evol.">
        <title>Organellar Genomes of White Spruce (Picea glauca): Assembly and Annotation.</title>
        <authorList>
            <person name="Jackman S.D."/>
            <person name="Warren R.L."/>
            <person name="Gibb E.A."/>
            <person name="Vandervalk B.P."/>
            <person name="Mohamadi H."/>
            <person name="Chu J."/>
            <person name="Raymond A."/>
            <person name="Pleasance S."/>
            <person name="Coope R."/>
            <person name="Wildung M.R."/>
            <person name="Ritland C.E."/>
            <person name="Bousquet J."/>
            <person name="Jones S.J."/>
            <person name="Bohlmann J."/>
            <person name="Birol I."/>
        </authorList>
    </citation>
    <scope>NUCLEOTIDE SEQUENCE [LARGE SCALE GENOMIC DNA]</scope>
    <source>
        <tissue evidence="1">Flushing bud</tissue>
    </source>
</reference>